<keyword evidence="4 8" id="KW-0378">Hydrolase</keyword>
<dbReference type="Gene3D" id="3.90.1680.10">
    <property type="entry name" value="SOS response associated peptidase-like"/>
    <property type="match status" value="1"/>
</dbReference>
<accession>A0A1H7B2V2</accession>
<evidence type="ECO:0000256" key="2">
    <source>
        <dbReference type="ARBA" id="ARBA00022670"/>
    </source>
</evidence>
<evidence type="ECO:0000256" key="1">
    <source>
        <dbReference type="ARBA" id="ARBA00008136"/>
    </source>
</evidence>
<dbReference type="PANTHER" id="PTHR13604">
    <property type="entry name" value="DC12-RELATED"/>
    <property type="match status" value="1"/>
</dbReference>
<dbReference type="OrthoDB" id="9782620at2"/>
<evidence type="ECO:0000256" key="8">
    <source>
        <dbReference type="RuleBase" id="RU364100"/>
    </source>
</evidence>
<dbReference type="RefSeq" id="WP_090341791.1">
    <property type="nucleotide sequence ID" value="NZ_FNXY01000011.1"/>
</dbReference>
<dbReference type="InterPro" id="IPR003738">
    <property type="entry name" value="SRAP"/>
</dbReference>
<gene>
    <name evidence="9" type="ORF">SAMN04487995_5921</name>
</gene>
<dbReference type="SUPFAM" id="SSF143081">
    <property type="entry name" value="BB1717-like"/>
    <property type="match status" value="1"/>
</dbReference>
<keyword evidence="7" id="KW-0456">Lyase</keyword>
<dbReference type="STRING" id="408657.SAMN04487995_5921"/>
<keyword evidence="2 8" id="KW-0645">Protease</keyword>
<evidence type="ECO:0000256" key="6">
    <source>
        <dbReference type="ARBA" id="ARBA00023125"/>
    </source>
</evidence>
<keyword evidence="5" id="KW-0190">Covalent protein-DNA linkage</keyword>
<dbReference type="Pfam" id="PF02586">
    <property type="entry name" value="SRAP"/>
    <property type="match status" value="1"/>
</dbReference>
<evidence type="ECO:0000313" key="9">
    <source>
        <dbReference type="EMBL" id="SEJ68722.1"/>
    </source>
</evidence>
<dbReference type="GO" id="GO:0008233">
    <property type="term" value="F:peptidase activity"/>
    <property type="evidence" value="ECO:0007669"/>
    <property type="project" value="UniProtKB-KW"/>
</dbReference>
<evidence type="ECO:0000256" key="4">
    <source>
        <dbReference type="ARBA" id="ARBA00022801"/>
    </source>
</evidence>
<evidence type="ECO:0000313" key="10">
    <source>
        <dbReference type="Proteomes" id="UP000199532"/>
    </source>
</evidence>
<sequence length="226" mass="26388">MCYHTKLTADVGQIELALKAQFIERDTFTPKQEFNGFQNPFYPVVRWDERQIIQYYEWGLLADYLTYKGFGKTTKDAIKARNNCLNARVEELTEKVSFKTKINNRCLIPMDGMYEWQWADVNNPKCKKTKYLVTKPDDSVFCCAGLFNEWKDPLTGFTTYCYTICTTEGNELMKQIKNEGERMLIVLSPEEHEAWLNPKVSVMEFTDRSHIELKAVPTEPIQATLF</sequence>
<protein>
    <recommendedName>
        <fullName evidence="8">Abasic site processing protein</fullName>
        <ecNumber evidence="8">3.4.-.-</ecNumber>
    </recommendedName>
</protein>
<dbReference type="InterPro" id="IPR036590">
    <property type="entry name" value="SRAP-like"/>
</dbReference>
<name>A0A1H7B2V2_9BACT</name>
<organism evidence="9 10">
    <name type="scientific">Dyadobacter koreensis</name>
    <dbReference type="NCBI Taxonomy" id="408657"/>
    <lineage>
        <taxon>Bacteria</taxon>
        <taxon>Pseudomonadati</taxon>
        <taxon>Bacteroidota</taxon>
        <taxon>Cytophagia</taxon>
        <taxon>Cytophagales</taxon>
        <taxon>Spirosomataceae</taxon>
        <taxon>Dyadobacter</taxon>
    </lineage>
</organism>
<dbReference type="PANTHER" id="PTHR13604:SF0">
    <property type="entry name" value="ABASIC SITE PROCESSING PROTEIN HMCES"/>
    <property type="match status" value="1"/>
</dbReference>
<keyword evidence="3" id="KW-0227">DNA damage</keyword>
<dbReference type="AlphaFoldDB" id="A0A1H7B2V2"/>
<evidence type="ECO:0000256" key="7">
    <source>
        <dbReference type="ARBA" id="ARBA00023239"/>
    </source>
</evidence>
<evidence type="ECO:0000256" key="5">
    <source>
        <dbReference type="ARBA" id="ARBA00023124"/>
    </source>
</evidence>
<comment type="similarity">
    <text evidence="1 8">Belongs to the SOS response-associated peptidase family.</text>
</comment>
<dbReference type="GO" id="GO:0006508">
    <property type="term" value="P:proteolysis"/>
    <property type="evidence" value="ECO:0007669"/>
    <property type="project" value="UniProtKB-KW"/>
</dbReference>
<evidence type="ECO:0000256" key="3">
    <source>
        <dbReference type="ARBA" id="ARBA00022763"/>
    </source>
</evidence>
<dbReference type="GO" id="GO:0016829">
    <property type="term" value="F:lyase activity"/>
    <property type="evidence" value="ECO:0007669"/>
    <property type="project" value="UniProtKB-KW"/>
</dbReference>
<dbReference type="Proteomes" id="UP000199532">
    <property type="component" value="Unassembled WGS sequence"/>
</dbReference>
<dbReference type="EC" id="3.4.-.-" evidence="8"/>
<dbReference type="EMBL" id="FNXY01000011">
    <property type="protein sequence ID" value="SEJ68722.1"/>
    <property type="molecule type" value="Genomic_DNA"/>
</dbReference>
<keyword evidence="10" id="KW-1185">Reference proteome</keyword>
<keyword evidence="6" id="KW-0238">DNA-binding</keyword>
<dbReference type="GO" id="GO:0106300">
    <property type="term" value="P:protein-DNA covalent cross-linking repair"/>
    <property type="evidence" value="ECO:0007669"/>
    <property type="project" value="InterPro"/>
</dbReference>
<dbReference type="GO" id="GO:0003697">
    <property type="term" value="F:single-stranded DNA binding"/>
    <property type="evidence" value="ECO:0007669"/>
    <property type="project" value="InterPro"/>
</dbReference>
<reference evidence="9 10" key="1">
    <citation type="submission" date="2016-10" db="EMBL/GenBank/DDBJ databases">
        <authorList>
            <person name="de Groot N.N."/>
        </authorList>
    </citation>
    <scope>NUCLEOTIDE SEQUENCE [LARGE SCALE GENOMIC DNA]</scope>
    <source>
        <strain evidence="9 10">DSM 19938</strain>
    </source>
</reference>
<proteinExistence type="inferred from homology"/>